<evidence type="ECO:0000313" key="2">
    <source>
        <dbReference type="EMBL" id="PYF77273.1"/>
    </source>
</evidence>
<dbReference type="InterPro" id="IPR051531">
    <property type="entry name" value="N-acetyltransferase"/>
</dbReference>
<comment type="caution">
    <text evidence="2">The sequence shown here is derived from an EMBL/GenBank/DDBJ whole genome shotgun (WGS) entry which is preliminary data.</text>
</comment>
<name>A0A318UMR2_9SPHI</name>
<sequence>MQNPLYTERLRIEDLSLADAPFIYELLNSPGWLRFIGNRNINNQQQAEAYIQKILDNPASQYWVVKLSDSNTAIGAVTFIQRDYLEHRDIGFAFLPAYAKKGYAYEASKRVLDELEKDPSNTTILATVNPDNLDSIGLLGKLGLKKKAEIVVEDKTLLLFSKQRNS</sequence>
<dbReference type="PANTHER" id="PTHR43792">
    <property type="entry name" value="GNAT FAMILY, PUTATIVE (AFU_ORTHOLOGUE AFUA_3G00765)-RELATED-RELATED"/>
    <property type="match status" value="1"/>
</dbReference>
<dbReference type="PROSITE" id="PS51186">
    <property type="entry name" value="GNAT"/>
    <property type="match status" value="1"/>
</dbReference>
<dbReference type="AlphaFoldDB" id="A0A318UMR2"/>
<dbReference type="SUPFAM" id="SSF55729">
    <property type="entry name" value="Acyl-CoA N-acyltransferases (Nat)"/>
    <property type="match status" value="1"/>
</dbReference>
<dbReference type="Pfam" id="PF13302">
    <property type="entry name" value="Acetyltransf_3"/>
    <property type="match status" value="1"/>
</dbReference>
<evidence type="ECO:0000259" key="1">
    <source>
        <dbReference type="PROSITE" id="PS51186"/>
    </source>
</evidence>
<keyword evidence="2" id="KW-0808">Transferase</keyword>
<gene>
    <name evidence="2" type="ORF">B0O44_101754</name>
</gene>
<dbReference type="InterPro" id="IPR000182">
    <property type="entry name" value="GNAT_dom"/>
</dbReference>
<evidence type="ECO:0000313" key="3">
    <source>
        <dbReference type="Proteomes" id="UP000248198"/>
    </source>
</evidence>
<dbReference type="Proteomes" id="UP000248198">
    <property type="component" value="Unassembled WGS sequence"/>
</dbReference>
<accession>A0A318UMR2</accession>
<dbReference type="PANTHER" id="PTHR43792:SF1">
    <property type="entry name" value="N-ACETYLTRANSFERASE DOMAIN-CONTAINING PROTEIN"/>
    <property type="match status" value="1"/>
</dbReference>
<dbReference type="Gene3D" id="3.40.630.30">
    <property type="match status" value="1"/>
</dbReference>
<keyword evidence="3" id="KW-1185">Reference proteome</keyword>
<protein>
    <submittedName>
        <fullName evidence="2">RimJ/RimL family protein N-acetyltransferase</fullName>
    </submittedName>
</protein>
<dbReference type="OrthoDB" id="9798081at2"/>
<dbReference type="InterPro" id="IPR016181">
    <property type="entry name" value="Acyl_CoA_acyltransferase"/>
</dbReference>
<dbReference type="GO" id="GO:0016747">
    <property type="term" value="F:acyltransferase activity, transferring groups other than amino-acyl groups"/>
    <property type="evidence" value="ECO:0007669"/>
    <property type="project" value="InterPro"/>
</dbReference>
<dbReference type="RefSeq" id="WP_110827334.1">
    <property type="nucleotide sequence ID" value="NZ_QKLU01000001.1"/>
</dbReference>
<proteinExistence type="predicted"/>
<feature type="domain" description="N-acetyltransferase" evidence="1">
    <location>
        <begin position="10"/>
        <end position="165"/>
    </location>
</feature>
<organism evidence="2 3">
    <name type="scientific">Pedobacter nutrimenti</name>
    <dbReference type="NCBI Taxonomy" id="1241337"/>
    <lineage>
        <taxon>Bacteria</taxon>
        <taxon>Pseudomonadati</taxon>
        <taxon>Bacteroidota</taxon>
        <taxon>Sphingobacteriia</taxon>
        <taxon>Sphingobacteriales</taxon>
        <taxon>Sphingobacteriaceae</taxon>
        <taxon>Pedobacter</taxon>
    </lineage>
</organism>
<dbReference type="EMBL" id="QKLU01000001">
    <property type="protein sequence ID" value="PYF77273.1"/>
    <property type="molecule type" value="Genomic_DNA"/>
</dbReference>
<reference evidence="2 3" key="1">
    <citation type="submission" date="2018-06" db="EMBL/GenBank/DDBJ databases">
        <title>Genomic Encyclopedia of Archaeal and Bacterial Type Strains, Phase II (KMG-II): from individual species to whole genera.</title>
        <authorList>
            <person name="Goeker M."/>
        </authorList>
    </citation>
    <scope>NUCLEOTIDE SEQUENCE [LARGE SCALE GENOMIC DNA]</scope>
    <source>
        <strain evidence="2 3">DSM 27372</strain>
    </source>
</reference>